<keyword evidence="2" id="KW-1185">Reference proteome</keyword>
<dbReference type="Proteomes" id="UP000694844">
    <property type="component" value="Chromosome 9"/>
</dbReference>
<dbReference type="RefSeq" id="XP_022305085.1">
    <property type="nucleotide sequence ID" value="XM_022449377.1"/>
</dbReference>
<evidence type="ECO:0000313" key="2">
    <source>
        <dbReference type="Proteomes" id="UP000694844"/>
    </source>
</evidence>
<keyword evidence="1" id="KW-0472">Membrane</keyword>
<evidence type="ECO:0000256" key="1">
    <source>
        <dbReference type="SAM" id="Phobius"/>
    </source>
</evidence>
<gene>
    <name evidence="3 4" type="primary">LOC111112077</name>
</gene>
<dbReference type="KEGG" id="cvn:111112077"/>
<dbReference type="RefSeq" id="XP_022305084.1">
    <property type="nucleotide sequence ID" value="XM_022449376.1"/>
</dbReference>
<keyword evidence="1" id="KW-1133">Transmembrane helix</keyword>
<evidence type="ECO:0000313" key="3">
    <source>
        <dbReference type="RefSeq" id="XP_022305084.1"/>
    </source>
</evidence>
<accession>A0A8B8BQE0</accession>
<proteinExistence type="predicted"/>
<name>A0A8B8BQE0_CRAVI</name>
<protein>
    <submittedName>
        <fullName evidence="3 4">Uncharacterized protein LOC111112077</fullName>
    </submittedName>
</protein>
<reference evidence="3 4" key="1">
    <citation type="submission" date="2025-04" db="UniProtKB">
        <authorList>
            <consortium name="RefSeq"/>
        </authorList>
    </citation>
    <scope>IDENTIFICATION</scope>
    <source>
        <tissue evidence="3 4">Whole sample</tissue>
    </source>
</reference>
<feature type="transmembrane region" description="Helical" evidence="1">
    <location>
        <begin position="200"/>
        <end position="224"/>
    </location>
</feature>
<sequence>MKVFMKTMEIQVVFLCMIYVTTGSVFQRVYECPAANNLTAWKKASIRFNCSEYSEHYTRDVIKRKMLYHCLPSIFLNETIEFCGPNAAIEKGKCPIYNYVFGATAATGRSCTNFTKGCPDPKHSPYHSSSFYKYNACWDINKEFRCFHAEPNCPQREDRRYSTIPIDVKTSSSTKENTNRYKIIPIDAKTSSTEENTNGWIPATAVLICILICLIVIGILFYFLKYMKRHTESEGNVEEQKAFIKKIHRTAINCQYNSFLKALTEAMTPNVLENIKILLETKPENKSKVASLGNPQQLIKYLDRKYHACKNVYFLQGLFLASEAPELYEICLNYAKTRATKCIFFEIQILETDHTKVQYFVNVPNVSLYSESDLEELRSTIVTLLSTNYDDIIVSGVRNGCVIVTFMIRKYLIPHLRALYESKERNLFQKMSKHKVFKVMIREEIVYKKDWQITVNKPNVVAKPAGRRKDLGASDSS</sequence>
<evidence type="ECO:0000313" key="4">
    <source>
        <dbReference type="RefSeq" id="XP_022305085.1"/>
    </source>
</evidence>
<dbReference type="GeneID" id="111112077"/>
<keyword evidence="1" id="KW-0812">Transmembrane</keyword>
<dbReference type="AlphaFoldDB" id="A0A8B8BQE0"/>
<organism evidence="2 3">
    <name type="scientific">Crassostrea virginica</name>
    <name type="common">Eastern oyster</name>
    <dbReference type="NCBI Taxonomy" id="6565"/>
    <lineage>
        <taxon>Eukaryota</taxon>
        <taxon>Metazoa</taxon>
        <taxon>Spiralia</taxon>
        <taxon>Lophotrochozoa</taxon>
        <taxon>Mollusca</taxon>
        <taxon>Bivalvia</taxon>
        <taxon>Autobranchia</taxon>
        <taxon>Pteriomorphia</taxon>
        <taxon>Ostreida</taxon>
        <taxon>Ostreoidea</taxon>
        <taxon>Ostreidae</taxon>
        <taxon>Crassostrea</taxon>
    </lineage>
</organism>